<keyword evidence="1" id="KW-0472">Membrane</keyword>
<feature type="transmembrane region" description="Helical" evidence="1">
    <location>
        <begin position="183"/>
        <end position="201"/>
    </location>
</feature>
<evidence type="ECO:0000313" key="2">
    <source>
        <dbReference type="EMBL" id="MFC4738666.1"/>
    </source>
</evidence>
<organism evidence="2 3">
    <name type="scientific">Flavobacterium ponti</name>
    <dbReference type="NCBI Taxonomy" id="665133"/>
    <lineage>
        <taxon>Bacteria</taxon>
        <taxon>Pseudomonadati</taxon>
        <taxon>Bacteroidota</taxon>
        <taxon>Flavobacteriia</taxon>
        <taxon>Flavobacteriales</taxon>
        <taxon>Flavobacteriaceae</taxon>
        <taxon>Flavobacterium</taxon>
    </lineage>
</organism>
<proteinExistence type="predicted"/>
<evidence type="ECO:0008006" key="4">
    <source>
        <dbReference type="Google" id="ProtNLM"/>
    </source>
</evidence>
<feature type="transmembrane region" description="Helical" evidence="1">
    <location>
        <begin position="105"/>
        <end position="127"/>
    </location>
</feature>
<keyword evidence="3" id="KW-1185">Reference proteome</keyword>
<keyword evidence="1" id="KW-1133">Transmembrane helix</keyword>
<dbReference type="EMBL" id="JBHSGW010000001">
    <property type="protein sequence ID" value="MFC4738666.1"/>
    <property type="molecule type" value="Genomic_DNA"/>
</dbReference>
<keyword evidence="1" id="KW-0812">Transmembrane</keyword>
<reference evidence="3" key="1">
    <citation type="journal article" date="2019" name="Int. J. Syst. Evol. Microbiol.">
        <title>The Global Catalogue of Microorganisms (GCM) 10K type strain sequencing project: providing services to taxonomists for standard genome sequencing and annotation.</title>
        <authorList>
            <consortium name="The Broad Institute Genomics Platform"/>
            <consortium name="The Broad Institute Genome Sequencing Center for Infectious Disease"/>
            <person name="Wu L."/>
            <person name="Ma J."/>
        </authorList>
    </citation>
    <scope>NUCLEOTIDE SEQUENCE [LARGE SCALE GENOMIC DNA]</scope>
    <source>
        <strain evidence="3">CCUG 50349</strain>
    </source>
</reference>
<evidence type="ECO:0000256" key="1">
    <source>
        <dbReference type="SAM" id="Phobius"/>
    </source>
</evidence>
<dbReference type="Proteomes" id="UP001595885">
    <property type="component" value="Unassembled WGS sequence"/>
</dbReference>
<evidence type="ECO:0000313" key="3">
    <source>
        <dbReference type="Proteomes" id="UP001595885"/>
    </source>
</evidence>
<feature type="transmembrane region" description="Helical" evidence="1">
    <location>
        <begin position="82"/>
        <end position="99"/>
    </location>
</feature>
<sequence>MDLKKTLPLFSYIFHPIFITFYGVLLYIWLAEVGINSLSLLLLIQVIILTIFLPLSIYYLLKATGHIKSFTEATINERKFPILLQATFLFILLKFSGFIEDLAPLYFFMLGGLIASIVAFVMTFVNFKVSLHMIGVCSLLLFITSLSISLNISIIPLIALMIVIVGNVASSRLFMKSHDATELIAGSCIGFLSQVILWQFYL</sequence>
<gene>
    <name evidence="2" type="ORF">ACFO3U_01530</name>
</gene>
<feature type="transmembrane region" description="Helical" evidence="1">
    <location>
        <begin position="42"/>
        <end position="61"/>
    </location>
</feature>
<comment type="caution">
    <text evidence="2">The sequence shown here is derived from an EMBL/GenBank/DDBJ whole genome shotgun (WGS) entry which is preliminary data.</text>
</comment>
<accession>A0ABV9P0J5</accession>
<name>A0ABV9P0J5_9FLAO</name>
<protein>
    <recommendedName>
        <fullName evidence="4">ABC transporter permease</fullName>
    </recommendedName>
</protein>
<feature type="transmembrane region" description="Helical" evidence="1">
    <location>
        <begin position="12"/>
        <end position="30"/>
    </location>
</feature>
<feature type="transmembrane region" description="Helical" evidence="1">
    <location>
        <begin position="139"/>
        <end position="163"/>
    </location>
</feature>
<dbReference type="RefSeq" id="WP_379737752.1">
    <property type="nucleotide sequence ID" value="NZ_JBHSGW010000001.1"/>
</dbReference>